<reference evidence="7 9" key="1">
    <citation type="submission" date="2020-12" db="EMBL/GenBank/DDBJ databases">
        <title>FDA dAtabase for Regulatory Grade micrObial Sequences (FDA-ARGOS): Supporting development and validation of Infectious Disease Dx tests.</title>
        <authorList>
            <person name="Sproer C."/>
            <person name="Gronow S."/>
            <person name="Severitt S."/>
            <person name="Schroder I."/>
            <person name="Tallon L."/>
            <person name="Sadzewicz L."/>
            <person name="Zhao X."/>
            <person name="Boylan J."/>
            <person name="Ott S."/>
            <person name="Bowen H."/>
            <person name="Vavikolanu K."/>
            <person name="Mehta A."/>
            <person name="Aluvathingal J."/>
            <person name="Nadendla S."/>
            <person name="Lowell S."/>
            <person name="Myers T."/>
            <person name="Yan Y."/>
            <person name="Sichtig H."/>
        </authorList>
    </citation>
    <scope>NUCLEOTIDE SEQUENCE [LARGE SCALE GENOMIC DNA]</scope>
    <source>
        <strain evidence="7 9">FDAARGOS_1053</strain>
        <strain evidence="8">FDAARGOS_1191</strain>
    </source>
</reference>
<dbReference type="InterPro" id="IPR006127">
    <property type="entry name" value="ZnuA-like"/>
</dbReference>
<dbReference type="GO" id="GO:0030313">
    <property type="term" value="C:cell envelope"/>
    <property type="evidence" value="ECO:0007669"/>
    <property type="project" value="UniProtKB-SubCell"/>
</dbReference>
<feature type="signal peptide" evidence="6">
    <location>
        <begin position="1"/>
        <end position="22"/>
    </location>
</feature>
<evidence type="ECO:0000256" key="3">
    <source>
        <dbReference type="ARBA" id="ARBA00022723"/>
    </source>
</evidence>
<dbReference type="PANTHER" id="PTHR42953:SF1">
    <property type="entry name" value="METAL-BINDING PROTEIN HI_0362-RELATED"/>
    <property type="match status" value="1"/>
</dbReference>
<protein>
    <submittedName>
        <fullName evidence="7">Zinc ABC transporter substrate-binding protein</fullName>
    </submittedName>
</protein>
<dbReference type="PRINTS" id="PR00690">
    <property type="entry name" value="ADHESNFAMILY"/>
</dbReference>
<evidence type="ECO:0000313" key="9">
    <source>
        <dbReference type="Proteomes" id="UP000596145"/>
    </source>
</evidence>
<dbReference type="InterPro" id="IPR006129">
    <property type="entry name" value="AdhesinB"/>
</dbReference>
<dbReference type="RefSeq" id="WP_005390309.1">
    <property type="nucleotide sequence ID" value="NZ_CP066007.1"/>
</dbReference>
<dbReference type="Pfam" id="PF01297">
    <property type="entry name" value="ZnuA"/>
    <property type="match status" value="1"/>
</dbReference>
<dbReference type="Proteomes" id="UP000617681">
    <property type="component" value="Chromosome"/>
</dbReference>
<dbReference type="EMBL" id="CP069534">
    <property type="protein sequence ID" value="QRP71238.1"/>
    <property type="molecule type" value="Genomic_DNA"/>
</dbReference>
<evidence type="ECO:0000256" key="5">
    <source>
        <dbReference type="RuleBase" id="RU003512"/>
    </source>
</evidence>
<dbReference type="GO" id="GO:0030001">
    <property type="term" value="P:metal ion transport"/>
    <property type="evidence" value="ECO:0007669"/>
    <property type="project" value="InterPro"/>
</dbReference>
<gene>
    <name evidence="7" type="ORF">I6I10_12815</name>
    <name evidence="8" type="ORF">I6J21_03550</name>
</gene>
<dbReference type="PANTHER" id="PTHR42953">
    <property type="entry name" value="HIGH-AFFINITY ZINC UPTAKE SYSTEM PROTEIN ZNUA-RELATED"/>
    <property type="match status" value="1"/>
</dbReference>
<accession>A0A7T4EF83</accession>
<organism evidence="7 9">
    <name type="scientific">Corynebacterium glucuronolyticum</name>
    <dbReference type="NCBI Taxonomy" id="39791"/>
    <lineage>
        <taxon>Bacteria</taxon>
        <taxon>Bacillati</taxon>
        <taxon>Actinomycetota</taxon>
        <taxon>Actinomycetes</taxon>
        <taxon>Mycobacteriales</taxon>
        <taxon>Corynebacteriaceae</taxon>
        <taxon>Corynebacterium</taxon>
    </lineage>
</organism>
<sequence>MSLIHKLVAAGVALATVANLTACSVESTDTQAQASTDALTVVASTGYLADAVRNIAPEAQVTTLVKPGGDPHTQALTSTDVQKIEKADLMVWTSHDMEHKMMDQFDKLGARSLPAAEAISEENLLPWEEDGKIEGHDPHVWNSPDNWITTVNAIADKLATIDAPHADEYAANAKTYTEQIAQLEQYGKEKLKDVPADKRFLITGHDAFNYLGATFNLEVLATDFVSSESEMSAQAMDELAQTIVDHKVKVVFQDNLKNPEVIRHLQDSVRAKGGDVTISDDVLYADTLGEQAPVDTYIGAFRHNIDAIASALS</sequence>
<dbReference type="GO" id="GO:0007155">
    <property type="term" value="P:cell adhesion"/>
    <property type="evidence" value="ECO:0007669"/>
    <property type="project" value="InterPro"/>
</dbReference>
<evidence type="ECO:0000256" key="4">
    <source>
        <dbReference type="ARBA" id="ARBA00022729"/>
    </source>
</evidence>
<evidence type="ECO:0000256" key="2">
    <source>
        <dbReference type="ARBA" id="ARBA00022448"/>
    </source>
</evidence>
<evidence type="ECO:0000256" key="6">
    <source>
        <dbReference type="SAM" id="SignalP"/>
    </source>
</evidence>
<dbReference type="Gene3D" id="3.40.50.1980">
    <property type="entry name" value="Nitrogenase molybdenum iron protein domain"/>
    <property type="match status" value="2"/>
</dbReference>
<dbReference type="OrthoDB" id="9810636at2"/>
<dbReference type="SUPFAM" id="SSF53807">
    <property type="entry name" value="Helical backbone' metal receptor"/>
    <property type="match status" value="1"/>
</dbReference>
<dbReference type="GO" id="GO:0046872">
    <property type="term" value="F:metal ion binding"/>
    <property type="evidence" value="ECO:0007669"/>
    <property type="project" value="UniProtKB-KW"/>
</dbReference>
<dbReference type="InterPro" id="IPR050492">
    <property type="entry name" value="Bact_metal-bind_prot9"/>
</dbReference>
<dbReference type="GeneID" id="92759415"/>
<feature type="chain" id="PRO_5039211485" evidence="6">
    <location>
        <begin position="23"/>
        <end position="313"/>
    </location>
</feature>
<comment type="similarity">
    <text evidence="5">Belongs to the bacterial solute-binding protein 9 family.</text>
</comment>
<proteinExistence type="inferred from homology"/>
<dbReference type="EMBL" id="CP066007">
    <property type="protein sequence ID" value="QQB46295.1"/>
    <property type="molecule type" value="Genomic_DNA"/>
</dbReference>
<dbReference type="PRINTS" id="PR00691">
    <property type="entry name" value="ADHESINB"/>
</dbReference>
<dbReference type="InterPro" id="IPR006128">
    <property type="entry name" value="Lipoprotein_PsaA-like"/>
</dbReference>
<dbReference type="AlphaFoldDB" id="A0A7T4EF83"/>
<comment type="subcellular location">
    <subcellularLocation>
        <location evidence="1">Cell envelope</location>
    </subcellularLocation>
</comment>
<keyword evidence="3" id="KW-0479">Metal-binding</keyword>
<keyword evidence="2 5" id="KW-0813">Transport</keyword>
<evidence type="ECO:0000313" key="7">
    <source>
        <dbReference type="EMBL" id="QQB46295.1"/>
    </source>
</evidence>
<dbReference type="Proteomes" id="UP000596145">
    <property type="component" value="Chromosome"/>
</dbReference>
<evidence type="ECO:0000313" key="8">
    <source>
        <dbReference type="EMBL" id="QRP71238.1"/>
    </source>
</evidence>
<name>A0A7T4EF83_9CORY</name>
<evidence type="ECO:0000256" key="1">
    <source>
        <dbReference type="ARBA" id="ARBA00004196"/>
    </source>
</evidence>
<keyword evidence="4 6" id="KW-0732">Signal</keyword>